<organism evidence="8">
    <name type="scientific">Triticum aestivum</name>
    <name type="common">Wheat</name>
    <dbReference type="NCBI Taxonomy" id="4565"/>
    <lineage>
        <taxon>Eukaryota</taxon>
        <taxon>Viridiplantae</taxon>
        <taxon>Streptophyta</taxon>
        <taxon>Embryophyta</taxon>
        <taxon>Tracheophyta</taxon>
        <taxon>Spermatophyta</taxon>
        <taxon>Magnoliopsida</taxon>
        <taxon>Liliopsida</taxon>
        <taxon>Poales</taxon>
        <taxon>Poaceae</taxon>
        <taxon>BOP clade</taxon>
        <taxon>Pooideae</taxon>
        <taxon>Triticodae</taxon>
        <taxon>Triticeae</taxon>
        <taxon>Triticinae</taxon>
        <taxon>Triticum</taxon>
    </lineage>
</organism>
<protein>
    <recommendedName>
        <fullName evidence="10">Cyclin N-terminal domain-containing protein</fullName>
    </recommendedName>
</protein>
<evidence type="ECO:0000256" key="3">
    <source>
        <dbReference type="ARBA" id="ARBA00023306"/>
    </source>
</evidence>
<dbReference type="CDD" id="cd20543">
    <property type="entry name" value="CYCLIN_AtCycD-like_rpt1"/>
    <property type="match status" value="1"/>
</dbReference>
<dbReference type="AlphaFoldDB" id="A0A3B6MSP1"/>
<dbReference type="Gramene" id="TraesROB_scaffold_115942_01G000100.1">
    <property type="protein sequence ID" value="TraesROB_scaffold_115942_01G000100.1"/>
    <property type="gene ID" value="TraesROB_scaffold_115942_01G000100"/>
</dbReference>
<feature type="domain" description="Cyclin C-terminal" evidence="7">
    <location>
        <begin position="227"/>
        <end position="352"/>
    </location>
</feature>
<dbReference type="FunFam" id="1.10.472.10:FF:000224">
    <property type="entry name" value="Cyclin-D2-1"/>
    <property type="match status" value="1"/>
</dbReference>
<dbReference type="PaxDb" id="4565-Traes_5DL_1D8CB272F.2"/>
<reference evidence="8" key="1">
    <citation type="submission" date="2018-08" db="EMBL/GenBank/DDBJ databases">
        <authorList>
            <person name="Rossello M."/>
        </authorList>
    </citation>
    <scope>NUCLEOTIDE SEQUENCE [LARGE SCALE GENOMIC DNA]</scope>
    <source>
        <strain evidence="8">cv. Chinese Spring</strain>
    </source>
</reference>
<feature type="domain" description="Cyclin-like" evidence="6">
    <location>
        <begin position="106"/>
        <end position="218"/>
    </location>
</feature>
<evidence type="ECO:0000256" key="1">
    <source>
        <dbReference type="ARBA" id="ARBA00022618"/>
    </source>
</evidence>
<name>A0A3B6MSP1_WHEAT</name>
<dbReference type="GO" id="GO:0016538">
    <property type="term" value="F:cyclin-dependent protein serine/threonine kinase regulator activity"/>
    <property type="evidence" value="ECO:0000318"/>
    <property type="project" value="GO_Central"/>
</dbReference>
<evidence type="ECO:0000256" key="2">
    <source>
        <dbReference type="ARBA" id="ARBA00023127"/>
    </source>
</evidence>
<dbReference type="Gramene" id="TraesCS5D02G206200.1">
    <property type="protein sequence ID" value="TraesCS5D02G206200.1"/>
    <property type="gene ID" value="TraesCS5D02G206200"/>
</dbReference>
<evidence type="ECO:0000259" key="7">
    <source>
        <dbReference type="SMART" id="SM01332"/>
    </source>
</evidence>
<dbReference type="Pfam" id="PF02984">
    <property type="entry name" value="Cyclin_C"/>
    <property type="match status" value="1"/>
</dbReference>
<dbReference type="InterPro" id="IPR036915">
    <property type="entry name" value="Cyclin-like_sf"/>
</dbReference>
<dbReference type="InterPro" id="IPR039361">
    <property type="entry name" value="Cyclin"/>
</dbReference>
<keyword evidence="2 4" id="KW-0195">Cyclin</keyword>
<reference evidence="8" key="2">
    <citation type="submission" date="2018-10" db="UniProtKB">
        <authorList>
            <consortium name="EnsemblPlants"/>
        </authorList>
    </citation>
    <scope>IDENTIFICATION</scope>
</reference>
<dbReference type="GO" id="GO:0005634">
    <property type="term" value="C:nucleus"/>
    <property type="evidence" value="ECO:0000318"/>
    <property type="project" value="GO_Central"/>
</dbReference>
<evidence type="ECO:0000313" key="9">
    <source>
        <dbReference type="Proteomes" id="UP000019116"/>
    </source>
</evidence>
<dbReference type="Proteomes" id="UP000019116">
    <property type="component" value="Chromosome 5D"/>
</dbReference>
<dbReference type="EnsemblPlants" id="TraesCS5D02G206200.1">
    <property type="protein sequence ID" value="TraesCS5D02G206200.1"/>
    <property type="gene ID" value="TraesCS5D02G206200"/>
</dbReference>
<accession>A0A3B6MSP1</accession>
<evidence type="ECO:0000256" key="4">
    <source>
        <dbReference type="RuleBase" id="RU000383"/>
    </source>
</evidence>
<keyword evidence="1" id="KW-0132">Cell division</keyword>
<evidence type="ECO:0000259" key="6">
    <source>
        <dbReference type="SMART" id="SM00385"/>
    </source>
</evidence>
<proteinExistence type="inferred from homology"/>
<dbReference type="GO" id="GO:0000082">
    <property type="term" value="P:G1/S transition of mitotic cell cycle"/>
    <property type="evidence" value="ECO:0000318"/>
    <property type="project" value="GO_Central"/>
</dbReference>
<comment type="similarity">
    <text evidence="4">Belongs to the cyclin family.</text>
</comment>
<dbReference type="PANTHER" id="PTHR10177">
    <property type="entry name" value="CYCLINS"/>
    <property type="match status" value="1"/>
</dbReference>
<evidence type="ECO:0000313" key="8">
    <source>
        <dbReference type="EnsemblPlants" id="TraesCS5D02G206200.1"/>
    </source>
</evidence>
<dbReference type="Gramene" id="TraesJUL5D03G03142570.2">
    <property type="protein sequence ID" value="TraesJUL5D03G03142570.2"/>
    <property type="gene ID" value="TraesJUL5D03G03142570"/>
</dbReference>
<gene>
    <name evidence="8" type="primary">LOC123121432</name>
</gene>
<dbReference type="SMR" id="A0A3B6MSP1"/>
<dbReference type="SMART" id="SM01332">
    <property type="entry name" value="Cyclin_C"/>
    <property type="match status" value="1"/>
</dbReference>
<dbReference type="OrthoDB" id="5590282at2759"/>
<dbReference type="Gramene" id="TraesCAD_scaffold_019409_01G000100.1">
    <property type="protein sequence ID" value="TraesCAD_scaffold_019409_01G000100.1"/>
    <property type="gene ID" value="TraesCAD_scaffold_019409_01G000100"/>
</dbReference>
<dbReference type="Gramene" id="TraesWEE_scaffold_134417_01G000300.1">
    <property type="protein sequence ID" value="TraesWEE_scaffold_134417_01G000300.1"/>
    <property type="gene ID" value="TraesWEE_scaffold_134417_01G000300"/>
</dbReference>
<sequence length="367" mass="40113">MPEDDASFLLCAEDAFFFVDAATASTCTTAEQIGGWCSGAEEESAAASFVAELIGGEADYSPRSDYSDRLRSRSVDPAARADSVAWTLKVQEYYGFLPLTAYLAVNYMDRFLSLHRLPVSSPPGARRPRPATSPTLNTHISPCQTTMSRAYQITSLCSVSFAMQEDGWAMQLLAVTCLSLAAKMEETLVPSLLDLQIESTRYIFEPRTILRMELLVLTALNWRLRSVTPFTFIDFFACKVDPRGRHMRYLIARATQIILAAIHDIEFLDHCPSSMAAAAVLCAAGETPSLTLLNPRLAVNWCIGLAEEGVSSCYQLMQQLVGGKRAKTTAAAAVNLCSDEVLSCDSSSCTTPPPPKRRKRSPPPVIT</sequence>
<dbReference type="GO" id="GO:0000307">
    <property type="term" value="C:cyclin-dependent protein kinase holoenzyme complex"/>
    <property type="evidence" value="ECO:0000318"/>
    <property type="project" value="GO_Central"/>
</dbReference>
<dbReference type="Gene3D" id="1.10.472.10">
    <property type="entry name" value="Cyclin-like"/>
    <property type="match status" value="4"/>
</dbReference>
<dbReference type="GO" id="GO:0005737">
    <property type="term" value="C:cytoplasm"/>
    <property type="evidence" value="ECO:0000318"/>
    <property type="project" value="GO_Central"/>
</dbReference>
<dbReference type="OMA" id="KHTRYLI"/>
<keyword evidence="3" id="KW-0131">Cell cycle</keyword>
<dbReference type="STRING" id="4565.A0A3B6MSP1"/>
<evidence type="ECO:0000256" key="5">
    <source>
        <dbReference type="SAM" id="MobiDB-lite"/>
    </source>
</evidence>
<dbReference type="Pfam" id="PF00134">
    <property type="entry name" value="Cyclin_N"/>
    <property type="match status" value="2"/>
</dbReference>
<dbReference type="Gramene" id="TraesSYM5D03G03057390.2">
    <property type="protein sequence ID" value="TraesSYM5D03G03057390.2"/>
    <property type="gene ID" value="TraesSYM5D03G03057390"/>
</dbReference>
<dbReference type="Gramene" id="TraesCLE_scaffold_115428_01G000300.1">
    <property type="protein sequence ID" value="TraesCLE_scaffold_115428_01G000300.1"/>
    <property type="gene ID" value="TraesCLE_scaffold_115428_01G000300"/>
</dbReference>
<feature type="region of interest" description="Disordered" evidence="5">
    <location>
        <begin position="347"/>
        <end position="367"/>
    </location>
</feature>
<dbReference type="GO" id="GO:0051301">
    <property type="term" value="P:cell division"/>
    <property type="evidence" value="ECO:0007669"/>
    <property type="project" value="UniProtKB-KW"/>
</dbReference>
<keyword evidence="9" id="KW-1185">Reference proteome</keyword>
<dbReference type="SMART" id="SM00385">
    <property type="entry name" value="CYCLIN"/>
    <property type="match status" value="1"/>
</dbReference>
<evidence type="ECO:0008006" key="10">
    <source>
        <dbReference type="Google" id="ProtNLM"/>
    </source>
</evidence>
<dbReference type="InterPro" id="IPR013763">
    <property type="entry name" value="Cyclin-like_dom"/>
</dbReference>
<dbReference type="SUPFAM" id="SSF47954">
    <property type="entry name" value="Cyclin-like"/>
    <property type="match status" value="3"/>
</dbReference>
<dbReference type="InterPro" id="IPR004367">
    <property type="entry name" value="Cyclin_C-dom"/>
</dbReference>
<dbReference type="InterPro" id="IPR006671">
    <property type="entry name" value="Cyclin_N"/>
</dbReference>
<dbReference type="Gramene" id="TraesCS5D03G0486300.1">
    <property type="protein sequence ID" value="TraesCS5D03G0486300.1.CDS"/>
    <property type="gene ID" value="TraesCS5D03G0486300"/>
</dbReference>
<dbReference type="CDD" id="cd20544">
    <property type="entry name" value="CYCLIN_AtCycD-like_rpt2"/>
    <property type="match status" value="1"/>
</dbReference>